<evidence type="ECO:0000259" key="2">
    <source>
        <dbReference type="Pfam" id="PF03413"/>
    </source>
</evidence>
<dbReference type="Proteomes" id="UP000243524">
    <property type="component" value="Unassembled WGS sequence"/>
</dbReference>
<feature type="compositionally biased region" description="Basic and acidic residues" evidence="1">
    <location>
        <begin position="114"/>
        <end position="132"/>
    </location>
</feature>
<evidence type="ECO:0000313" key="4">
    <source>
        <dbReference type="Proteomes" id="UP000243524"/>
    </source>
</evidence>
<reference evidence="3 4" key="1">
    <citation type="submission" date="2017-06" db="EMBL/GenBank/DDBJ databases">
        <title>the draft geome sequence of Illustriluteabacillus marina B3227.</title>
        <authorList>
            <person name="He R.-H."/>
            <person name="Du Z.-J."/>
        </authorList>
    </citation>
    <scope>NUCLEOTIDE SEQUENCE [LARGE SCALE GENOMIC DNA]</scope>
    <source>
        <strain evidence="3 4">B3227</strain>
    </source>
</reference>
<dbReference type="AlphaFoldDB" id="A0A2I0QVU3"/>
<feature type="domain" description="PepSY" evidence="2">
    <location>
        <begin position="167"/>
        <end position="221"/>
    </location>
</feature>
<feature type="domain" description="PepSY" evidence="2">
    <location>
        <begin position="234"/>
        <end position="295"/>
    </location>
</feature>
<feature type="domain" description="PepSY" evidence="2">
    <location>
        <begin position="36"/>
        <end position="89"/>
    </location>
</feature>
<gene>
    <name evidence="3" type="ORF">CEY16_01365</name>
</gene>
<name>A0A2I0QVU3_9BACI</name>
<protein>
    <recommendedName>
        <fullName evidence="2">PepSY domain-containing protein</fullName>
    </recommendedName>
</protein>
<sequence length="299" mass="33755">MNKERIIWMVGGSILTIVLFLIGQQFVFGSSSADEISSDEASEIVKDRYGGSVTSIDNSRGNYVITLEHTNGIYSIQVDQSSGRVSDVEQLEEFQKESDNEVSDSSEEPSQENQDNKNPEESDDSVTDKNNDSETDQNDDPPSEEKEEDMESNEEEEIEEEKIVEVLPIEEAEQIALNNVSGEISHSEFIESEKPFYEIIIENDKQTSTFQIDALEGEIISRVDEEKNQKPTVITEEEAIEIALNEISGEVEDIELKEVDGNLFYELELEVEFEDDDDENYVIQINAINGKIQSVIQSD</sequence>
<feature type="region of interest" description="Disordered" evidence="1">
    <location>
        <begin position="79"/>
        <end position="163"/>
    </location>
</feature>
<comment type="caution">
    <text evidence="3">The sequence shown here is derived from an EMBL/GenBank/DDBJ whole genome shotgun (WGS) entry which is preliminary data.</text>
</comment>
<dbReference type="Gene3D" id="3.10.450.40">
    <property type="match status" value="3"/>
</dbReference>
<dbReference type="Pfam" id="PF03413">
    <property type="entry name" value="PepSY"/>
    <property type="match status" value="3"/>
</dbReference>
<proteinExistence type="predicted"/>
<dbReference type="InterPro" id="IPR025711">
    <property type="entry name" value="PepSY"/>
</dbReference>
<evidence type="ECO:0000256" key="1">
    <source>
        <dbReference type="SAM" id="MobiDB-lite"/>
    </source>
</evidence>
<accession>A0A2I0QVU3</accession>
<keyword evidence="4" id="KW-1185">Reference proteome</keyword>
<dbReference type="EMBL" id="PJNH01000001">
    <property type="protein sequence ID" value="PKR78434.1"/>
    <property type="molecule type" value="Genomic_DNA"/>
</dbReference>
<organism evidence="3 4">
    <name type="scientific">Halalkalibacillus sediminis</name>
    <dbReference type="NCBI Taxonomy" id="2018042"/>
    <lineage>
        <taxon>Bacteria</taxon>
        <taxon>Bacillati</taxon>
        <taxon>Bacillota</taxon>
        <taxon>Bacilli</taxon>
        <taxon>Bacillales</taxon>
        <taxon>Bacillaceae</taxon>
        <taxon>Halalkalibacillus</taxon>
    </lineage>
</organism>
<evidence type="ECO:0000313" key="3">
    <source>
        <dbReference type="EMBL" id="PKR78434.1"/>
    </source>
</evidence>
<dbReference type="OrthoDB" id="5361545at2"/>
<feature type="compositionally biased region" description="Acidic residues" evidence="1">
    <location>
        <begin position="100"/>
        <end position="110"/>
    </location>
</feature>
<dbReference type="RefSeq" id="WP_101330178.1">
    <property type="nucleotide sequence ID" value="NZ_PJNH01000001.1"/>
</dbReference>
<feature type="compositionally biased region" description="Acidic residues" evidence="1">
    <location>
        <begin position="133"/>
        <end position="163"/>
    </location>
</feature>